<protein>
    <submittedName>
        <fullName evidence="1">Uncharacterized protein</fullName>
    </submittedName>
</protein>
<accession>A0A976R7I4</accession>
<evidence type="ECO:0000313" key="1">
    <source>
        <dbReference type="EMBL" id="UPW41984.1"/>
    </source>
</evidence>
<sequence>MLKYLTSGKPTYPIPVFDELTNIFPDAYFSLDMDHYSLCVTEEVYLPDIPQSIPTWLYGVLSAELMECVTAYSGTNNSVSIHFNIKRLIKLQLSLR</sequence>
<name>A0A976R7I4_9VIRU</name>
<organism evidence="1">
    <name type="scientific">Dipodfec virus RodF1_49</name>
    <dbReference type="NCBI Taxonomy" id="2929299"/>
    <lineage>
        <taxon>Viruses</taxon>
        <taxon>Monodnaviria</taxon>
        <taxon>Sangervirae</taxon>
        <taxon>Phixviricota</taxon>
        <taxon>Malgrandaviricetes</taxon>
        <taxon>Petitvirales</taxon>
        <taxon>Microviridae</taxon>
    </lineage>
</organism>
<proteinExistence type="predicted"/>
<reference evidence="1" key="1">
    <citation type="submission" date="2022-02" db="EMBL/GenBank/DDBJ databases">
        <title>Towards deciphering the DNA virus diversity associated with rodent species in the families Cricetidae and Heteromyidae.</title>
        <authorList>
            <person name="Lund M."/>
            <person name="Larsen B.B."/>
            <person name="Gryseels S."/>
            <person name="Kraberger S."/>
            <person name="Rowsey D.M."/>
            <person name="Steger L."/>
            <person name="Yule K.M."/>
            <person name="Upham N.S."/>
            <person name="Worobey M."/>
            <person name="Van Doorslaer K."/>
            <person name="Varsani A."/>
        </authorList>
    </citation>
    <scope>NUCLEOTIDE SEQUENCE</scope>
    <source>
        <strain evidence="1">NeonRodF1_49</strain>
    </source>
</reference>
<dbReference type="EMBL" id="OM869705">
    <property type="protein sequence ID" value="UPW41984.1"/>
    <property type="molecule type" value="Genomic_DNA"/>
</dbReference>